<gene>
    <name evidence="1" type="ORF">XBO1_1590001</name>
</gene>
<dbReference type="EMBL" id="CBSX010000067">
    <property type="protein sequence ID" value="CDH04933.1"/>
    <property type="molecule type" value="Genomic_DNA"/>
</dbReference>
<dbReference type="HOGENOM" id="CLU_2775046_0_0_6"/>
<proteinExistence type="predicted"/>
<sequence length="69" mass="8024">MGEIEILTHEEQVIIVNRSSTSITEDYYQCFVSEIRKFASEHPDATALVSRKGKWTYGWLENRARSCIE</sequence>
<evidence type="ECO:0000313" key="1">
    <source>
        <dbReference type="EMBL" id="CDH04933.1"/>
    </source>
</evidence>
<organism evidence="1 2">
    <name type="scientific">Xenorhabdus bovienii str. oregonense</name>
    <dbReference type="NCBI Taxonomy" id="1398202"/>
    <lineage>
        <taxon>Bacteria</taxon>
        <taxon>Pseudomonadati</taxon>
        <taxon>Pseudomonadota</taxon>
        <taxon>Gammaproteobacteria</taxon>
        <taxon>Enterobacterales</taxon>
        <taxon>Morganellaceae</taxon>
        <taxon>Xenorhabdus</taxon>
    </lineage>
</organism>
<name>A0A077P2L2_XENBV</name>
<evidence type="ECO:0000313" key="2">
    <source>
        <dbReference type="Proteomes" id="UP000028483"/>
    </source>
</evidence>
<comment type="caution">
    <text evidence="1">The sequence shown here is derived from an EMBL/GenBank/DDBJ whole genome shotgun (WGS) entry which is preliminary data.</text>
</comment>
<reference evidence="1" key="1">
    <citation type="submission" date="2013-07" db="EMBL/GenBank/DDBJ databases">
        <title>Sub-species coevolution in mutualistic symbiosis.</title>
        <authorList>
            <person name="Murfin K."/>
            <person name="Klassen J."/>
            <person name="Lee M."/>
            <person name="Forst S."/>
            <person name="Stock P."/>
            <person name="Goodrich-Blair H."/>
        </authorList>
    </citation>
    <scope>NUCLEOTIDE SEQUENCE [LARGE SCALE GENOMIC DNA]</scope>
    <source>
        <strain evidence="1">Oregonense</strain>
    </source>
</reference>
<dbReference type="Proteomes" id="UP000028483">
    <property type="component" value="Unassembled WGS sequence"/>
</dbReference>
<dbReference type="AlphaFoldDB" id="A0A077P2L2"/>
<protein>
    <recommendedName>
        <fullName evidence="3">AMP-dependent synthetase/ligase domain-containing protein</fullName>
    </recommendedName>
</protein>
<accession>A0A077P2L2</accession>
<dbReference type="SUPFAM" id="SSF56801">
    <property type="entry name" value="Acetyl-CoA synthetase-like"/>
    <property type="match status" value="1"/>
</dbReference>
<evidence type="ECO:0008006" key="3">
    <source>
        <dbReference type="Google" id="ProtNLM"/>
    </source>
</evidence>